<feature type="signal peptide" evidence="3">
    <location>
        <begin position="1"/>
        <end position="21"/>
    </location>
</feature>
<dbReference type="PROSITE" id="PS00636">
    <property type="entry name" value="DNAJ_1"/>
    <property type="match status" value="1"/>
</dbReference>
<dbReference type="InterPro" id="IPR001623">
    <property type="entry name" value="DnaJ_domain"/>
</dbReference>
<dbReference type="AlphaFoldDB" id="A0A7S3JWF7"/>
<protein>
    <recommendedName>
        <fullName evidence="4">J domain-containing protein</fullName>
    </recommendedName>
</protein>
<dbReference type="PRINTS" id="PR00625">
    <property type="entry name" value="JDOMAIN"/>
</dbReference>
<evidence type="ECO:0000256" key="1">
    <source>
        <dbReference type="ARBA" id="ARBA00023186"/>
    </source>
</evidence>
<dbReference type="InterPro" id="IPR018253">
    <property type="entry name" value="DnaJ_domain_CS"/>
</dbReference>
<evidence type="ECO:0000313" key="5">
    <source>
        <dbReference type="EMBL" id="CAE0367247.1"/>
    </source>
</evidence>
<reference evidence="5" key="1">
    <citation type="submission" date="2021-01" db="EMBL/GenBank/DDBJ databases">
        <authorList>
            <person name="Corre E."/>
            <person name="Pelletier E."/>
            <person name="Niang G."/>
            <person name="Scheremetjew M."/>
            <person name="Finn R."/>
            <person name="Kale V."/>
            <person name="Holt S."/>
            <person name="Cochrane G."/>
            <person name="Meng A."/>
            <person name="Brown T."/>
            <person name="Cohen L."/>
        </authorList>
    </citation>
    <scope>NUCLEOTIDE SEQUENCE</scope>
    <source>
        <strain evidence="5">CCMP1510</strain>
    </source>
</reference>
<name>A0A7S3JWF7_9STRA</name>
<dbReference type="Gene3D" id="1.10.287.110">
    <property type="entry name" value="DnaJ domain"/>
    <property type="match status" value="1"/>
</dbReference>
<evidence type="ECO:0000259" key="4">
    <source>
        <dbReference type="PROSITE" id="PS50076"/>
    </source>
</evidence>
<keyword evidence="2" id="KW-1133">Transmembrane helix</keyword>
<feature type="transmembrane region" description="Helical" evidence="2">
    <location>
        <begin position="152"/>
        <end position="174"/>
    </location>
</feature>
<feature type="domain" description="J" evidence="4">
    <location>
        <begin position="24"/>
        <end position="89"/>
    </location>
</feature>
<dbReference type="CDD" id="cd06257">
    <property type="entry name" value="DnaJ"/>
    <property type="match status" value="1"/>
</dbReference>
<keyword evidence="2" id="KW-0472">Membrane</keyword>
<accession>A0A7S3JWF7</accession>
<dbReference type="InterPro" id="IPR051938">
    <property type="entry name" value="Apopto_cytoskel_mod"/>
</dbReference>
<keyword evidence="1" id="KW-0143">Chaperone</keyword>
<dbReference type="Pfam" id="PF00226">
    <property type="entry name" value="DnaJ"/>
    <property type="match status" value="1"/>
</dbReference>
<dbReference type="SUPFAM" id="SSF46565">
    <property type="entry name" value="Chaperone J-domain"/>
    <property type="match status" value="1"/>
</dbReference>
<proteinExistence type="predicted"/>
<dbReference type="PANTHER" id="PTHR44145">
    <property type="entry name" value="DNAJ HOMOLOG SUBFAMILY A MEMBER 3, MITOCHONDRIAL"/>
    <property type="match status" value="1"/>
</dbReference>
<dbReference type="PROSITE" id="PS50076">
    <property type="entry name" value="DNAJ_2"/>
    <property type="match status" value="1"/>
</dbReference>
<dbReference type="SMART" id="SM00271">
    <property type="entry name" value="DnaJ"/>
    <property type="match status" value="1"/>
</dbReference>
<keyword evidence="2" id="KW-0812">Transmembrane</keyword>
<evidence type="ECO:0000256" key="2">
    <source>
        <dbReference type="SAM" id="Phobius"/>
    </source>
</evidence>
<gene>
    <name evidence="5" type="ORF">ALAG00032_LOCUS7996</name>
</gene>
<feature type="chain" id="PRO_5031025853" description="J domain-containing protein" evidence="3">
    <location>
        <begin position="22"/>
        <end position="246"/>
    </location>
</feature>
<dbReference type="EMBL" id="HBIJ01011708">
    <property type="protein sequence ID" value="CAE0367247.1"/>
    <property type="molecule type" value="Transcribed_RNA"/>
</dbReference>
<sequence length="246" mass="28166">MESLKLILSVAIVLLLPSVYSVKNYYKVLGVGSKANIEDIKKAYRTKAKKLHPDRNPNDPKAADKFRRLANAYEILSDPNKRAEYDEELHGPRRQTPGEFNQQFYRQQRQQFVRIYKNGRVYQVPLDNDFPFNNFHQFRSPNFQQTQHDNDWLWSIQIFLMLCLATVVALAIAASSRRSESYIHTQPNSNTKDKTAPKPILVTSESSTKDLLREAKRRGLNTNGCTEKADLLHLLGLQNSNVGGSS</sequence>
<keyword evidence="3" id="KW-0732">Signal</keyword>
<dbReference type="InterPro" id="IPR036869">
    <property type="entry name" value="J_dom_sf"/>
</dbReference>
<evidence type="ECO:0000256" key="3">
    <source>
        <dbReference type="SAM" id="SignalP"/>
    </source>
</evidence>
<dbReference type="PANTHER" id="PTHR44145:SF3">
    <property type="entry name" value="DNAJ HOMOLOG SUBFAMILY A MEMBER 3, MITOCHONDRIAL"/>
    <property type="match status" value="1"/>
</dbReference>
<organism evidence="5">
    <name type="scientific">Aureoumbra lagunensis</name>
    <dbReference type="NCBI Taxonomy" id="44058"/>
    <lineage>
        <taxon>Eukaryota</taxon>
        <taxon>Sar</taxon>
        <taxon>Stramenopiles</taxon>
        <taxon>Ochrophyta</taxon>
        <taxon>Pelagophyceae</taxon>
        <taxon>Pelagomonadales</taxon>
        <taxon>Aureoumbra</taxon>
    </lineage>
</organism>